<comment type="similarity">
    <text evidence="6">Belongs to the BCD1 family.</text>
</comment>
<dbReference type="CDD" id="cd23023">
    <property type="entry name" value="zf-HIT_BCD1"/>
    <property type="match status" value="1"/>
</dbReference>
<dbReference type="Pfam" id="PF25790">
    <property type="entry name" value="BCD1"/>
    <property type="match status" value="1"/>
</dbReference>
<keyword evidence="2" id="KW-0479">Metal-binding</keyword>
<dbReference type="AlphaFoldDB" id="A0AA35J7H6"/>
<evidence type="ECO:0000256" key="7">
    <source>
        <dbReference type="PROSITE-ProRule" id="PRU00453"/>
    </source>
</evidence>
<dbReference type="InterPro" id="IPR051639">
    <property type="entry name" value="BCD1"/>
</dbReference>
<dbReference type="EMBL" id="OX365926">
    <property type="protein sequence ID" value="CAI4051586.1"/>
    <property type="molecule type" value="Genomic_DNA"/>
</dbReference>
<dbReference type="PANTHER" id="PTHR13483:SF3">
    <property type="entry name" value="BOX C_D SNORNA PROTEIN 1"/>
    <property type="match status" value="1"/>
</dbReference>
<dbReference type="FunFam" id="3.30.60.190:FF:000007">
    <property type="entry name" value="Box C/D snoRNA"/>
    <property type="match status" value="1"/>
</dbReference>
<name>A0AA35J7H6_SACUV</name>
<feature type="domain" description="HIT-type" evidence="9">
    <location>
        <begin position="23"/>
        <end position="57"/>
    </location>
</feature>
<keyword evidence="1" id="KW-0597">Phosphoprotein</keyword>
<evidence type="ECO:0000313" key="10">
    <source>
        <dbReference type="EMBL" id="CAI4051586.1"/>
    </source>
</evidence>
<dbReference type="Proteomes" id="UP001162090">
    <property type="component" value="Chromosome 15"/>
</dbReference>
<evidence type="ECO:0000256" key="4">
    <source>
        <dbReference type="ARBA" id="ARBA00022833"/>
    </source>
</evidence>
<evidence type="ECO:0000259" key="9">
    <source>
        <dbReference type="PROSITE" id="PS51083"/>
    </source>
</evidence>
<protein>
    <recommendedName>
        <fullName evidence="9">HIT-type domain-containing protein</fullName>
    </recommendedName>
</protein>
<dbReference type="InterPro" id="IPR057721">
    <property type="entry name" value="BCD1_alpha/beta"/>
</dbReference>
<dbReference type="GO" id="GO:0005634">
    <property type="term" value="C:nucleus"/>
    <property type="evidence" value="ECO:0007669"/>
    <property type="project" value="TreeGrafter"/>
</dbReference>
<dbReference type="GO" id="GO:0000463">
    <property type="term" value="P:maturation of LSU-rRNA from tricistronic rRNA transcript (SSU-rRNA, 5.8S rRNA, LSU-rRNA)"/>
    <property type="evidence" value="ECO:0007669"/>
    <property type="project" value="TreeGrafter"/>
</dbReference>
<dbReference type="GO" id="GO:0048254">
    <property type="term" value="P:snoRNA localization"/>
    <property type="evidence" value="ECO:0007669"/>
    <property type="project" value="TreeGrafter"/>
</dbReference>
<gene>
    <name evidence="10" type="primary">SUVC15G1950</name>
    <name evidence="10" type="ORF">SUVC_15G1950</name>
</gene>
<evidence type="ECO:0000313" key="11">
    <source>
        <dbReference type="Proteomes" id="UP001162090"/>
    </source>
</evidence>
<dbReference type="PANTHER" id="PTHR13483">
    <property type="entry name" value="BOX C_D SNORNA PROTEIN 1-RELATED"/>
    <property type="match status" value="1"/>
</dbReference>
<feature type="compositionally biased region" description="Basic and acidic residues" evidence="8">
    <location>
        <begin position="356"/>
        <end position="372"/>
    </location>
</feature>
<accession>A0AA35J7H6</accession>
<dbReference type="GO" id="GO:0000492">
    <property type="term" value="P:box C/D snoRNP assembly"/>
    <property type="evidence" value="ECO:0007669"/>
    <property type="project" value="TreeGrafter"/>
</dbReference>
<evidence type="ECO:0000256" key="8">
    <source>
        <dbReference type="SAM" id="MobiDB-lite"/>
    </source>
</evidence>
<sequence length="391" mass="45030">MRCDEVGMRRTGQVQQSVAMVLCGVCGINEFKYKCPRCLAQTCSLECSKQHKARDDCSGQTHDPKDYISSETLKHADDEKHERNAYVQRDYNYLTQLKRMVQIQKMDARVKNKRVLGPAGHSASLKRRRYGADEDDHDDMECQRIIRRGVNCLMLPKGMQRSSQNRSKWDKTMDLFVWSIEWILCPLQAQGEDKQVFKHISHRIKETDFLVQGMGKNVFQKCCEFYHFAGTSGPEEGEDGSETKEERTEILQKSGLKFYTKWFPYNTTHITDSKKLVELPIHEKCIGELFRNMTVIEFPTIFIAMTEDDLPEGYEAVHEETHRTETDKHTNPLNKFVDDVRETEDAARDTQPAEEPVQKEGPDDVKGGRDSDSDSDSDDYNPGLSMDFLTA</sequence>
<feature type="region of interest" description="Disordered" evidence="8">
    <location>
        <begin position="341"/>
        <end position="391"/>
    </location>
</feature>
<dbReference type="GO" id="GO:0008270">
    <property type="term" value="F:zinc ion binding"/>
    <property type="evidence" value="ECO:0007669"/>
    <property type="project" value="UniProtKB-UniRule"/>
</dbReference>
<evidence type="ECO:0000256" key="5">
    <source>
        <dbReference type="ARBA" id="ARBA00049598"/>
    </source>
</evidence>
<dbReference type="Pfam" id="PF04438">
    <property type="entry name" value="zf-HIT"/>
    <property type="match status" value="1"/>
</dbReference>
<dbReference type="Gene3D" id="3.30.60.190">
    <property type="match status" value="1"/>
</dbReference>
<evidence type="ECO:0000256" key="6">
    <source>
        <dbReference type="ARBA" id="ARBA00049654"/>
    </source>
</evidence>
<evidence type="ECO:0000256" key="2">
    <source>
        <dbReference type="ARBA" id="ARBA00022723"/>
    </source>
</evidence>
<evidence type="ECO:0000256" key="3">
    <source>
        <dbReference type="ARBA" id="ARBA00022771"/>
    </source>
</evidence>
<reference evidence="10" key="1">
    <citation type="submission" date="2022-10" db="EMBL/GenBank/DDBJ databases">
        <authorList>
            <person name="Byrne P K."/>
        </authorList>
    </citation>
    <scope>NUCLEOTIDE SEQUENCE</scope>
    <source>
        <strain evidence="10">CBS7001</strain>
    </source>
</reference>
<dbReference type="PROSITE" id="PS51083">
    <property type="entry name" value="ZF_HIT"/>
    <property type="match status" value="1"/>
</dbReference>
<keyword evidence="3 7" id="KW-0863">Zinc-finger</keyword>
<proteinExistence type="inferred from homology"/>
<evidence type="ECO:0000256" key="1">
    <source>
        <dbReference type="ARBA" id="ARBA00022553"/>
    </source>
</evidence>
<organism evidence="10 11">
    <name type="scientific">Saccharomyces uvarum</name>
    <name type="common">Yeast</name>
    <name type="synonym">Saccharomyces bayanus var. uvarum</name>
    <dbReference type="NCBI Taxonomy" id="230603"/>
    <lineage>
        <taxon>Eukaryota</taxon>
        <taxon>Fungi</taxon>
        <taxon>Dikarya</taxon>
        <taxon>Ascomycota</taxon>
        <taxon>Saccharomycotina</taxon>
        <taxon>Saccharomycetes</taxon>
        <taxon>Saccharomycetales</taxon>
        <taxon>Saccharomycetaceae</taxon>
        <taxon>Saccharomyces</taxon>
    </lineage>
</organism>
<keyword evidence="4" id="KW-0862">Zinc</keyword>
<dbReference type="GO" id="GO:0070761">
    <property type="term" value="C:pre-snoRNP complex"/>
    <property type="evidence" value="ECO:0007669"/>
    <property type="project" value="TreeGrafter"/>
</dbReference>
<dbReference type="InterPro" id="IPR007529">
    <property type="entry name" value="Znf_HIT"/>
</dbReference>
<comment type="function">
    <text evidence="5">Required for box C/D snoRNAs accumulation involved in snoRNA processing, snoRNA transport to the nucleolus and ribosome biogenesis.</text>
</comment>
<dbReference type="SUPFAM" id="SSF144232">
    <property type="entry name" value="HIT/MYND zinc finger-like"/>
    <property type="match status" value="1"/>
</dbReference>